<proteinExistence type="predicted"/>
<dbReference type="AlphaFoldDB" id="A0AAW2TNX7"/>
<name>A0AAW2TNX7_9LAMI</name>
<evidence type="ECO:0000256" key="1">
    <source>
        <dbReference type="SAM" id="MobiDB-lite"/>
    </source>
</evidence>
<reference evidence="2" key="2">
    <citation type="journal article" date="2024" name="Plant">
        <title>Genomic evolution and insights into agronomic trait innovations of Sesamum species.</title>
        <authorList>
            <person name="Miao H."/>
            <person name="Wang L."/>
            <person name="Qu L."/>
            <person name="Liu H."/>
            <person name="Sun Y."/>
            <person name="Le M."/>
            <person name="Wang Q."/>
            <person name="Wei S."/>
            <person name="Zheng Y."/>
            <person name="Lin W."/>
            <person name="Duan Y."/>
            <person name="Cao H."/>
            <person name="Xiong S."/>
            <person name="Wang X."/>
            <person name="Wei L."/>
            <person name="Li C."/>
            <person name="Ma Q."/>
            <person name="Ju M."/>
            <person name="Zhao R."/>
            <person name="Li G."/>
            <person name="Mu C."/>
            <person name="Tian Q."/>
            <person name="Mei H."/>
            <person name="Zhang T."/>
            <person name="Gao T."/>
            <person name="Zhang H."/>
        </authorList>
    </citation>
    <scope>NUCLEOTIDE SEQUENCE</scope>
    <source>
        <strain evidence="2">KEN1</strain>
    </source>
</reference>
<protein>
    <recommendedName>
        <fullName evidence="3">Zinc knuckle CX2CX4HX4C domain-containing protein</fullName>
    </recommendedName>
</protein>
<dbReference type="PANTHER" id="PTHR31286:SF99">
    <property type="entry name" value="DUF4283 DOMAIN-CONTAINING PROTEIN"/>
    <property type="match status" value="1"/>
</dbReference>
<sequence>MHSFKLDQKLGRPIKIDEHTYKQYKGRFPRICVEVPTSIPLPPAIIIDNFRQPIEYELNLAFYFSCGIIGHISASCAQRQQTLATSENPPVYPSSSNYDASSGGLGTRPVFE</sequence>
<accession>A0AAW2TNX7</accession>
<feature type="compositionally biased region" description="Polar residues" evidence="1">
    <location>
        <begin position="83"/>
        <end position="100"/>
    </location>
</feature>
<comment type="caution">
    <text evidence="2">The sequence shown here is derived from an EMBL/GenBank/DDBJ whole genome shotgun (WGS) entry which is preliminary data.</text>
</comment>
<feature type="region of interest" description="Disordered" evidence="1">
    <location>
        <begin position="83"/>
        <end position="112"/>
    </location>
</feature>
<gene>
    <name evidence="2" type="ORF">Slati_3932300</name>
</gene>
<evidence type="ECO:0008006" key="3">
    <source>
        <dbReference type="Google" id="ProtNLM"/>
    </source>
</evidence>
<evidence type="ECO:0000313" key="2">
    <source>
        <dbReference type="EMBL" id="KAL0406184.1"/>
    </source>
</evidence>
<reference evidence="2" key="1">
    <citation type="submission" date="2020-06" db="EMBL/GenBank/DDBJ databases">
        <authorList>
            <person name="Li T."/>
            <person name="Hu X."/>
            <person name="Zhang T."/>
            <person name="Song X."/>
            <person name="Zhang H."/>
            <person name="Dai N."/>
            <person name="Sheng W."/>
            <person name="Hou X."/>
            <person name="Wei L."/>
        </authorList>
    </citation>
    <scope>NUCLEOTIDE SEQUENCE</scope>
    <source>
        <strain evidence="2">KEN1</strain>
        <tissue evidence="2">Leaf</tissue>
    </source>
</reference>
<dbReference type="InterPro" id="IPR040256">
    <property type="entry name" value="At4g02000-like"/>
</dbReference>
<dbReference type="EMBL" id="JACGWN010000014">
    <property type="protein sequence ID" value="KAL0406184.1"/>
    <property type="molecule type" value="Genomic_DNA"/>
</dbReference>
<dbReference type="PANTHER" id="PTHR31286">
    <property type="entry name" value="GLYCINE-RICH CELL WALL STRUCTURAL PROTEIN 1.8-LIKE"/>
    <property type="match status" value="1"/>
</dbReference>
<organism evidence="2">
    <name type="scientific">Sesamum latifolium</name>
    <dbReference type="NCBI Taxonomy" id="2727402"/>
    <lineage>
        <taxon>Eukaryota</taxon>
        <taxon>Viridiplantae</taxon>
        <taxon>Streptophyta</taxon>
        <taxon>Embryophyta</taxon>
        <taxon>Tracheophyta</taxon>
        <taxon>Spermatophyta</taxon>
        <taxon>Magnoliopsida</taxon>
        <taxon>eudicotyledons</taxon>
        <taxon>Gunneridae</taxon>
        <taxon>Pentapetalae</taxon>
        <taxon>asterids</taxon>
        <taxon>lamiids</taxon>
        <taxon>Lamiales</taxon>
        <taxon>Pedaliaceae</taxon>
        <taxon>Sesamum</taxon>
    </lineage>
</organism>